<dbReference type="Proteomes" id="UP000184109">
    <property type="component" value="Unassembled WGS sequence"/>
</dbReference>
<sequence length="498" mass="55277">MKKILIALLLAPALLFSQRQQSKNELHNRSFWQTNPDVATVQQKIKEGNDAVTPNGAAFDAVCYAIMAKAPIKTIEYLLSLPGNNINKPTHDGRSYLMWAGYTGDLATMKLLLKKGADVNITGSHGFNWLTFTANVGHENTKIYDLMLANGVDLKTTTRNGANAILLLASHSKDGKIIKYFQKKGVDINIKDNNGNNVLFYAAQRGNLDLIKKLIKKGFNYDQLNNNGENIALYASRGGRGFSNTLEVFQYFEALGLNMNLSNNNNQNALHHIASNTKDVTIIDFFINKGADVHQKDNDGNTPFLNAARGNNLVVLKKLTPLVKNINQQNKQGLAAITYATQRINIETFTFLTENGVNLKVIDNDGNNLFYYLFKAYNQRNKTNFYQLADVLKANHISLANASKSTTPLHIAIEKGDENLILKALELGADINKKDNDGLTPLHLAAMKAKDEKILQLLLTKGADKNILTDFEESAFDLALENELLKSNKTNISFLKQS</sequence>
<keyword evidence="4" id="KW-0732">Signal</keyword>
<name>A0A1M5T5A6_9FLAO</name>
<dbReference type="PROSITE" id="PS50297">
    <property type="entry name" value="ANK_REP_REGION"/>
    <property type="match status" value="4"/>
</dbReference>
<keyword evidence="1" id="KW-0677">Repeat</keyword>
<keyword evidence="6" id="KW-1185">Reference proteome</keyword>
<dbReference type="RefSeq" id="WP_073118272.1">
    <property type="nucleotide sequence ID" value="NZ_BMEN01000001.1"/>
</dbReference>
<dbReference type="EMBL" id="FQXQ01000001">
    <property type="protein sequence ID" value="SHH45951.1"/>
    <property type="molecule type" value="Genomic_DNA"/>
</dbReference>
<reference evidence="6" key="1">
    <citation type="submission" date="2016-11" db="EMBL/GenBank/DDBJ databases">
        <authorList>
            <person name="Varghese N."/>
            <person name="Submissions S."/>
        </authorList>
    </citation>
    <scope>NUCLEOTIDE SEQUENCE [LARGE SCALE GENOMIC DNA]</scope>
    <source>
        <strain evidence="6">DSM 100572</strain>
    </source>
</reference>
<proteinExistence type="predicted"/>
<evidence type="ECO:0000256" key="1">
    <source>
        <dbReference type="ARBA" id="ARBA00022737"/>
    </source>
</evidence>
<dbReference type="InterPro" id="IPR036770">
    <property type="entry name" value="Ankyrin_rpt-contain_sf"/>
</dbReference>
<dbReference type="OrthoDB" id="2575953at2"/>
<dbReference type="STRING" id="1195760.SAMN05444281_0704"/>
<dbReference type="AlphaFoldDB" id="A0A1M5T5A6"/>
<organism evidence="5 6">
    <name type="scientific">Wenyingzhuangia marina</name>
    <dbReference type="NCBI Taxonomy" id="1195760"/>
    <lineage>
        <taxon>Bacteria</taxon>
        <taxon>Pseudomonadati</taxon>
        <taxon>Bacteroidota</taxon>
        <taxon>Flavobacteriia</taxon>
        <taxon>Flavobacteriales</taxon>
        <taxon>Flavobacteriaceae</taxon>
        <taxon>Wenyingzhuangia</taxon>
    </lineage>
</organism>
<dbReference type="SMART" id="SM00248">
    <property type="entry name" value="ANK"/>
    <property type="match status" value="10"/>
</dbReference>
<feature type="repeat" description="ANK" evidence="3">
    <location>
        <begin position="92"/>
        <end position="124"/>
    </location>
</feature>
<feature type="repeat" description="ANK" evidence="3">
    <location>
        <begin position="265"/>
        <end position="298"/>
    </location>
</feature>
<dbReference type="InterPro" id="IPR002110">
    <property type="entry name" value="Ankyrin_rpt"/>
</dbReference>
<dbReference type="SUPFAM" id="SSF48403">
    <property type="entry name" value="Ankyrin repeat"/>
    <property type="match status" value="2"/>
</dbReference>
<dbReference type="Pfam" id="PF12796">
    <property type="entry name" value="Ank_2"/>
    <property type="match status" value="4"/>
</dbReference>
<dbReference type="PROSITE" id="PS50088">
    <property type="entry name" value="ANK_REPEAT"/>
    <property type="match status" value="5"/>
</dbReference>
<protein>
    <submittedName>
        <fullName evidence="5">Ankyrin repeat</fullName>
    </submittedName>
</protein>
<evidence type="ECO:0000313" key="5">
    <source>
        <dbReference type="EMBL" id="SHH45951.1"/>
    </source>
</evidence>
<dbReference type="PANTHER" id="PTHR24198">
    <property type="entry name" value="ANKYRIN REPEAT AND PROTEIN KINASE DOMAIN-CONTAINING PROTEIN"/>
    <property type="match status" value="1"/>
</dbReference>
<dbReference type="Gene3D" id="1.25.40.20">
    <property type="entry name" value="Ankyrin repeat-containing domain"/>
    <property type="match status" value="4"/>
</dbReference>
<dbReference type="PANTHER" id="PTHR24198:SF165">
    <property type="entry name" value="ANKYRIN REPEAT-CONTAINING PROTEIN-RELATED"/>
    <property type="match status" value="1"/>
</dbReference>
<feature type="repeat" description="ANK" evidence="3">
    <location>
        <begin position="437"/>
        <end position="470"/>
    </location>
</feature>
<evidence type="ECO:0000313" key="6">
    <source>
        <dbReference type="Proteomes" id="UP000184109"/>
    </source>
</evidence>
<feature type="chain" id="PRO_5009913857" evidence="4">
    <location>
        <begin position="23"/>
        <end position="498"/>
    </location>
</feature>
<evidence type="ECO:0000256" key="4">
    <source>
        <dbReference type="SAM" id="SignalP"/>
    </source>
</evidence>
<evidence type="ECO:0000256" key="3">
    <source>
        <dbReference type="PROSITE-ProRule" id="PRU00023"/>
    </source>
</evidence>
<evidence type="ECO:0000256" key="2">
    <source>
        <dbReference type="ARBA" id="ARBA00023043"/>
    </source>
</evidence>
<gene>
    <name evidence="5" type="ORF">SAMN05444281_0704</name>
</gene>
<keyword evidence="2 3" id="KW-0040">ANK repeat</keyword>
<feature type="signal peptide" evidence="4">
    <location>
        <begin position="1"/>
        <end position="22"/>
    </location>
</feature>
<feature type="repeat" description="ANK" evidence="3">
    <location>
        <begin position="404"/>
        <end position="436"/>
    </location>
</feature>
<feature type="repeat" description="ANK" evidence="3">
    <location>
        <begin position="194"/>
        <end position="226"/>
    </location>
</feature>
<accession>A0A1M5T5A6</accession>
<dbReference type="PRINTS" id="PR01415">
    <property type="entry name" value="ANKYRIN"/>
</dbReference>